<dbReference type="InterPro" id="IPR009637">
    <property type="entry name" value="GPR107/GPR108-like"/>
</dbReference>
<keyword evidence="3" id="KW-0732">Signal</keyword>
<feature type="transmembrane region" description="Helical" evidence="6">
    <location>
        <begin position="371"/>
        <end position="388"/>
    </location>
</feature>
<evidence type="ECO:0000256" key="4">
    <source>
        <dbReference type="ARBA" id="ARBA00022989"/>
    </source>
</evidence>
<dbReference type="Pfam" id="PF06814">
    <property type="entry name" value="GOST_TM"/>
    <property type="match status" value="1"/>
</dbReference>
<dbReference type="InParanoid" id="D8M151"/>
<evidence type="ECO:0000313" key="8">
    <source>
        <dbReference type="EMBL" id="CBK21790.2"/>
    </source>
</evidence>
<evidence type="ECO:0000256" key="1">
    <source>
        <dbReference type="ARBA" id="ARBA00004141"/>
    </source>
</evidence>
<dbReference type="GeneID" id="24919125"/>
<feature type="transmembrane region" description="Helical" evidence="6">
    <location>
        <begin position="259"/>
        <end position="281"/>
    </location>
</feature>
<proteinExistence type="predicted"/>
<dbReference type="AlphaFoldDB" id="D8M151"/>
<evidence type="ECO:0000256" key="2">
    <source>
        <dbReference type="ARBA" id="ARBA00022692"/>
    </source>
</evidence>
<dbReference type="PANTHER" id="PTHR21229:SF1">
    <property type="entry name" value="GH17801P"/>
    <property type="match status" value="1"/>
</dbReference>
<evidence type="ECO:0000259" key="7">
    <source>
        <dbReference type="Pfam" id="PF06814"/>
    </source>
</evidence>
<feature type="domain" description="GOST seven transmembrane" evidence="7">
    <location>
        <begin position="154"/>
        <end position="392"/>
    </location>
</feature>
<keyword evidence="5 6" id="KW-0472">Membrane</keyword>
<dbReference type="RefSeq" id="XP_012895838.1">
    <property type="nucleotide sequence ID" value="XM_013040384.1"/>
</dbReference>
<dbReference type="OMA" id="WIAYEVY"/>
<evidence type="ECO:0000256" key="6">
    <source>
        <dbReference type="SAM" id="Phobius"/>
    </source>
</evidence>
<protein>
    <recommendedName>
        <fullName evidence="7">GOST seven transmembrane domain-containing protein</fullName>
    </recommendedName>
</protein>
<dbReference type="OrthoDB" id="19932at2759"/>
<reference evidence="8" key="1">
    <citation type="submission" date="2010-02" db="EMBL/GenBank/DDBJ databases">
        <title>Sequencing and annotation of the Blastocystis hominis genome.</title>
        <authorList>
            <person name="Wincker P."/>
        </authorList>
    </citation>
    <scope>NUCLEOTIDE SEQUENCE</scope>
    <source>
        <strain evidence="8">Singapore isolate B</strain>
    </source>
</reference>
<gene>
    <name evidence="8" type="ORF">GSBLH_T00001904001</name>
</gene>
<evidence type="ECO:0000256" key="3">
    <source>
        <dbReference type="ARBA" id="ARBA00022729"/>
    </source>
</evidence>
<dbReference type="GO" id="GO:0016020">
    <property type="term" value="C:membrane"/>
    <property type="evidence" value="ECO:0007669"/>
    <property type="project" value="UniProtKB-SubCell"/>
</dbReference>
<feature type="transmembrane region" description="Helical" evidence="6">
    <location>
        <begin position="225"/>
        <end position="247"/>
    </location>
</feature>
<dbReference type="GO" id="GO:0005794">
    <property type="term" value="C:Golgi apparatus"/>
    <property type="evidence" value="ECO:0007669"/>
    <property type="project" value="TreeGrafter"/>
</dbReference>
<dbReference type="Proteomes" id="UP000008312">
    <property type="component" value="Unassembled WGS sequence"/>
</dbReference>
<evidence type="ECO:0000256" key="5">
    <source>
        <dbReference type="ARBA" id="ARBA00023136"/>
    </source>
</evidence>
<accession>D8M151</accession>
<keyword evidence="9" id="KW-1185">Reference proteome</keyword>
<name>D8M151_BLAHO</name>
<feature type="transmembrane region" description="Helical" evidence="6">
    <location>
        <begin position="287"/>
        <end position="309"/>
    </location>
</feature>
<keyword evidence="2 6" id="KW-0812">Transmembrane</keyword>
<keyword evidence="4 6" id="KW-1133">Transmembrane helix</keyword>
<dbReference type="PANTHER" id="PTHR21229">
    <property type="entry name" value="LUNG SEVEN TRANSMEMBRANE RECEPTOR"/>
    <property type="match status" value="1"/>
</dbReference>
<feature type="transmembrane region" description="Helical" evidence="6">
    <location>
        <begin position="184"/>
        <end position="205"/>
    </location>
</feature>
<feature type="transmembrane region" description="Helical" evidence="6">
    <location>
        <begin position="330"/>
        <end position="351"/>
    </location>
</feature>
<evidence type="ECO:0000313" key="9">
    <source>
        <dbReference type="Proteomes" id="UP000008312"/>
    </source>
</evidence>
<feature type="transmembrane region" description="Helical" evidence="6">
    <location>
        <begin position="149"/>
        <end position="172"/>
    </location>
</feature>
<dbReference type="EMBL" id="FN668644">
    <property type="protein sequence ID" value="CBK21790.2"/>
    <property type="molecule type" value="Genomic_DNA"/>
</dbReference>
<sequence>MFDNKTSPASSGSGYVDNYIELEFFVTKNNPSLEAQAVVEVMVVSDDVFQTIGIDEKNEHYYCCDDQAYDNNQCQNHNHLWVRSNETSQYRSSSIDFKGENRTVNVHFDVPKEGKYWIVLGLCDPDTSNVKVSGKAVIMNPYGHIPARMYGIIPFTKWVLLIYTALFLAWIIRCCWYRKELMSVHVMITVVVGTFLFDTVIRLLMLSNFNHEGVYDRKITMFSLFITSATHTVARCLIIMVAMGLGVSKASLGNSMWKIVVMGVVYFFFSLWDSIVSTYSTDSKVNLYRIIPASLLDSFIYFWILQSLLDTIQELEDKKQTGKLDVFISLRNIIIVAVIVSTLYNVLFSYLIMFKKIDSLWKYQWFFNDGVWTSSYLLLVAVIMYLWAPNERSLAYAYHVQVSTDERQDQEEYAMQEDGLQGAGGEGSIQVATVEATEDSLKPMTIKAQSA</sequence>
<comment type="subcellular location">
    <subcellularLocation>
        <location evidence="1">Membrane</location>
        <topology evidence="1">Multi-pass membrane protein</topology>
    </subcellularLocation>
</comment>
<dbReference type="InterPro" id="IPR053937">
    <property type="entry name" value="GOST_TM"/>
</dbReference>
<organism evidence="8">
    <name type="scientific">Blastocystis hominis</name>
    <dbReference type="NCBI Taxonomy" id="12968"/>
    <lineage>
        <taxon>Eukaryota</taxon>
        <taxon>Sar</taxon>
        <taxon>Stramenopiles</taxon>
        <taxon>Bigyra</taxon>
        <taxon>Opalozoa</taxon>
        <taxon>Opalinata</taxon>
        <taxon>Blastocystidae</taxon>
        <taxon>Blastocystis</taxon>
    </lineage>
</organism>